<gene>
    <name evidence="3" type="ORF">D7223_03790</name>
</gene>
<dbReference type="AlphaFoldDB" id="A0A3A9ZRN2"/>
<evidence type="ECO:0008006" key="5">
    <source>
        <dbReference type="Google" id="ProtNLM"/>
    </source>
</evidence>
<feature type="chain" id="PRO_5039035127" description="DUF3558 domain-containing protein" evidence="2">
    <location>
        <begin position="40"/>
        <end position="192"/>
    </location>
</feature>
<protein>
    <recommendedName>
        <fullName evidence="5">DUF3558 domain-containing protein</fullName>
    </recommendedName>
</protein>
<accession>A0A3A9ZRN2</accession>
<evidence type="ECO:0000256" key="2">
    <source>
        <dbReference type="SAM" id="SignalP"/>
    </source>
</evidence>
<proteinExistence type="predicted"/>
<dbReference type="OrthoDB" id="4732657at2"/>
<name>A0A3A9ZRN2_9ACTN</name>
<organism evidence="3 4">
    <name type="scientific">Micromonospora endolithica</name>
    <dbReference type="NCBI Taxonomy" id="230091"/>
    <lineage>
        <taxon>Bacteria</taxon>
        <taxon>Bacillati</taxon>
        <taxon>Actinomycetota</taxon>
        <taxon>Actinomycetes</taxon>
        <taxon>Micromonosporales</taxon>
        <taxon>Micromonosporaceae</taxon>
        <taxon>Micromonospora</taxon>
    </lineage>
</organism>
<comment type="caution">
    <text evidence="3">The sequence shown here is derived from an EMBL/GenBank/DDBJ whole genome shotgun (WGS) entry which is preliminary data.</text>
</comment>
<keyword evidence="4" id="KW-1185">Reference proteome</keyword>
<reference evidence="3 4" key="1">
    <citation type="journal article" date="2004" name="Syst. Appl. Microbiol.">
        <title>Cryptoendolithic actinomycetes from antarctic sandstone rock samples: Micromonospora endolithica sp. nov. and two isolates related to Micromonospora coerulea Jensen 1932.</title>
        <authorList>
            <person name="Hirsch P."/>
            <person name="Mevs U."/>
            <person name="Kroppenstedt R.M."/>
            <person name="Schumann P."/>
            <person name="Stackebrandt E."/>
        </authorList>
    </citation>
    <scope>NUCLEOTIDE SEQUENCE [LARGE SCALE GENOMIC DNA]</scope>
    <source>
        <strain evidence="3 4">JCM 12677</strain>
    </source>
</reference>
<sequence length="192" mass="19522">MNTPPATVAWTRRRVRPAGPRWGAAGVLLLLGLSLAGCADEPDDAGAPTGAVGRPAATSGPPTGPDRADDEVDGCALLTDAEVTAVIGRHDGAEAGADGCVWENPDNAHSVTLSVGRPGTATGGALPAPDPILGTPEPGPDGIRFLLDEAEFAAADRLCTLRVVTSVTDDGDRPAMVRLARLVRDRVPGGPR</sequence>
<dbReference type="Proteomes" id="UP000281726">
    <property type="component" value="Unassembled WGS sequence"/>
</dbReference>
<feature type="signal peptide" evidence="2">
    <location>
        <begin position="1"/>
        <end position="39"/>
    </location>
</feature>
<dbReference type="RefSeq" id="WP_120724788.1">
    <property type="nucleotide sequence ID" value="NZ_RBAK01000001.1"/>
</dbReference>
<evidence type="ECO:0000313" key="4">
    <source>
        <dbReference type="Proteomes" id="UP000281726"/>
    </source>
</evidence>
<dbReference type="EMBL" id="RBAK01000001">
    <property type="protein sequence ID" value="RKN50879.1"/>
    <property type="molecule type" value="Genomic_DNA"/>
</dbReference>
<feature type="region of interest" description="Disordered" evidence="1">
    <location>
        <begin position="39"/>
        <end position="71"/>
    </location>
</feature>
<evidence type="ECO:0000256" key="1">
    <source>
        <dbReference type="SAM" id="MobiDB-lite"/>
    </source>
</evidence>
<keyword evidence="2" id="KW-0732">Signal</keyword>
<evidence type="ECO:0000313" key="3">
    <source>
        <dbReference type="EMBL" id="RKN50879.1"/>
    </source>
</evidence>